<evidence type="ECO:0000313" key="2">
    <source>
        <dbReference type="Proteomes" id="UP000292052"/>
    </source>
</evidence>
<organism evidence="1 2">
    <name type="scientific">Asbolus verrucosus</name>
    <name type="common">Desert ironclad beetle</name>
    <dbReference type="NCBI Taxonomy" id="1661398"/>
    <lineage>
        <taxon>Eukaryota</taxon>
        <taxon>Metazoa</taxon>
        <taxon>Ecdysozoa</taxon>
        <taxon>Arthropoda</taxon>
        <taxon>Hexapoda</taxon>
        <taxon>Insecta</taxon>
        <taxon>Pterygota</taxon>
        <taxon>Neoptera</taxon>
        <taxon>Endopterygota</taxon>
        <taxon>Coleoptera</taxon>
        <taxon>Polyphaga</taxon>
        <taxon>Cucujiformia</taxon>
        <taxon>Tenebrionidae</taxon>
        <taxon>Pimeliinae</taxon>
        <taxon>Asbolus</taxon>
    </lineage>
</organism>
<evidence type="ECO:0000313" key="1">
    <source>
        <dbReference type="EMBL" id="RZC37852.1"/>
    </source>
</evidence>
<keyword evidence="2" id="KW-1185">Reference proteome</keyword>
<dbReference type="Proteomes" id="UP000292052">
    <property type="component" value="Unassembled WGS sequence"/>
</dbReference>
<dbReference type="AlphaFoldDB" id="A0A482VY62"/>
<accession>A0A482VY62</accession>
<name>A0A482VY62_ASBVE</name>
<protein>
    <submittedName>
        <fullName evidence="1">Uncharacterized protein</fullName>
    </submittedName>
</protein>
<dbReference type="EMBL" id="QDEB01048602">
    <property type="protein sequence ID" value="RZC37852.1"/>
    <property type="molecule type" value="Genomic_DNA"/>
</dbReference>
<gene>
    <name evidence="1" type="ORF">BDFB_003872</name>
</gene>
<reference evidence="1 2" key="1">
    <citation type="submission" date="2017-03" db="EMBL/GenBank/DDBJ databases">
        <title>Genome of the blue death feigning beetle - Asbolus verrucosus.</title>
        <authorList>
            <person name="Rider S.D."/>
        </authorList>
    </citation>
    <scope>NUCLEOTIDE SEQUENCE [LARGE SCALE GENOMIC DNA]</scope>
    <source>
        <strain evidence="1">Butters</strain>
        <tissue evidence="1">Head and leg muscle</tissue>
    </source>
</reference>
<comment type="caution">
    <text evidence="1">The sequence shown here is derived from an EMBL/GenBank/DDBJ whole genome shotgun (WGS) entry which is preliminary data.</text>
</comment>
<sequence length="87" mass="10366">MKLIDVKPENFNSTNMIIISHIHLCDKVIGAAKPFMKVELYNMLKINLHFFEWRDAQKMDENKRCGKPNNLNTNFYMEESFKKLEID</sequence>
<proteinExistence type="predicted"/>